<evidence type="ECO:0000313" key="3">
    <source>
        <dbReference type="EMBL" id="KAF2499950.1"/>
    </source>
</evidence>
<evidence type="ECO:0000256" key="1">
    <source>
        <dbReference type="SAM" id="MobiDB-lite"/>
    </source>
</evidence>
<dbReference type="EMBL" id="MU004183">
    <property type="protein sequence ID" value="KAF2499950.1"/>
    <property type="molecule type" value="Genomic_DNA"/>
</dbReference>
<dbReference type="InterPro" id="IPR046539">
    <property type="entry name" value="DUF6604"/>
</dbReference>
<gene>
    <name evidence="3" type="ORF">BU16DRAFT_556443</name>
</gene>
<evidence type="ECO:0000259" key="2">
    <source>
        <dbReference type="Pfam" id="PF20253"/>
    </source>
</evidence>
<feature type="compositionally biased region" description="Basic residues" evidence="1">
    <location>
        <begin position="48"/>
        <end position="60"/>
    </location>
</feature>
<dbReference type="Pfam" id="PF20253">
    <property type="entry name" value="DUF6604"/>
    <property type="match status" value="1"/>
</dbReference>
<feature type="region of interest" description="Disordered" evidence="1">
    <location>
        <begin position="121"/>
        <end position="141"/>
    </location>
</feature>
<sequence length="818" mass="93274">MATLPGHLFQAYRQYKSDTGTIAGWLAETSTNCGYEPENKRPDQKAPPRLRGKAPSRRPKVTVPADLSESFTRAVTARRWCTEWFSSHTLNRDSDNRHSHFTGVLEASFRSLLSLIDTPKVAPREQRSARQKSPEVEVESSTNIFEHLTVEDTLEDSAESGLDPSQAAQSGPPRPLPYAVIEQDKEGIMDDFLFAIYCYLTDLHELQEYLKGLWKSYKEGASELLVVSLITNTAIDLVRMSEYELEFNIKRPEEYPIAKFPTWTLPAVLYFQLVPEDSDLSVQEVVMPWSCPPLQYVNFTKKEEFTFWTIYSLFKTFVPPNAADRRRHGAFRILDLENMFREGGEDPKYVRLAAFLPEICSVASASERSFAEDEFTRGFRHLITKYEILIWFTFAAQVFMDIQSMLAETLQESYHDIQEVVGQAVEAHQIYCSYVEALPNNIKRSKHHEPLCKAIRNTYNLVLEDRIGKMQAERASASLKNSAVKLKGTDYFLGSHPLRCGLIKYDLYLQRHWRGLLIANASADIVCMAHLYAACRLLRPESAPWPDMELLIARQTREHLFIGGQPKTLAESEVKFRLFLGQPPQALAKNRRTSHIPWNPKKARVLKNQSIISEAFLERMCGYNEKADPSTASLQKTLMDPTFWQRLPLKKEHIDNAIPDNQTKGVPYTAIETCERMRLALTNDMADFCFDWLSMQRTCEVIMRALGMATDANHPGFETAQTAPQARGLSVLFEASLAEELHPHVPQADLATKRDLLPLLSRTNDLIQSVVRRGDGDKEIQKLRIISKGTDYGCYLWELKELALLYGGEEHVPKDLCT</sequence>
<dbReference type="AlphaFoldDB" id="A0A6A6R7X4"/>
<feature type="region of interest" description="Disordered" evidence="1">
    <location>
        <begin position="32"/>
        <end position="63"/>
    </location>
</feature>
<accession>A0A6A6R7X4</accession>
<feature type="compositionally biased region" description="Basic and acidic residues" evidence="1">
    <location>
        <begin position="122"/>
        <end position="135"/>
    </location>
</feature>
<organism evidence="3 4">
    <name type="scientific">Lophium mytilinum</name>
    <dbReference type="NCBI Taxonomy" id="390894"/>
    <lineage>
        <taxon>Eukaryota</taxon>
        <taxon>Fungi</taxon>
        <taxon>Dikarya</taxon>
        <taxon>Ascomycota</taxon>
        <taxon>Pezizomycotina</taxon>
        <taxon>Dothideomycetes</taxon>
        <taxon>Pleosporomycetidae</taxon>
        <taxon>Mytilinidiales</taxon>
        <taxon>Mytilinidiaceae</taxon>
        <taxon>Lophium</taxon>
    </lineage>
</organism>
<dbReference type="PANTHER" id="PTHR38795:SF1">
    <property type="entry name" value="DUF6604 DOMAIN-CONTAINING PROTEIN"/>
    <property type="match status" value="1"/>
</dbReference>
<dbReference type="OrthoDB" id="5238236at2759"/>
<evidence type="ECO:0000313" key="4">
    <source>
        <dbReference type="Proteomes" id="UP000799750"/>
    </source>
</evidence>
<keyword evidence="4" id="KW-1185">Reference proteome</keyword>
<name>A0A6A6R7X4_9PEZI</name>
<dbReference type="Proteomes" id="UP000799750">
    <property type="component" value="Unassembled WGS sequence"/>
</dbReference>
<feature type="region of interest" description="Disordered" evidence="1">
    <location>
        <begin position="155"/>
        <end position="176"/>
    </location>
</feature>
<feature type="compositionally biased region" description="Basic and acidic residues" evidence="1">
    <location>
        <begin position="37"/>
        <end position="46"/>
    </location>
</feature>
<feature type="domain" description="DUF6604" evidence="2">
    <location>
        <begin position="13"/>
        <end position="245"/>
    </location>
</feature>
<dbReference type="PANTHER" id="PTHR38795">
    <property type="entry name" value="DUF6604 DOMAIN-CONTAINING PROTEIN"/>
    <property type="match status" value="1"/>
</dbReference>
<proteinExistence type="predicted"/>
<reference evidence="3" key="1">
    <citation type="journal article" date="2020" name="Stud. Mycol.">
        <title>101 Dothideomycetes genomes: a test case for predicting lifestyles and emergence of pathogens.</title>
        <authorList>
            <person name="Haridas S."/>
            <person name="Albert R."/>
            <person name="Binder M."/>
            <person name="Bloem J."/>
            <person name="Labutti K."/>
            <person name="Salamov A."/>
            <person name="Andreopoulos B."/>
            <person name="Baker S."/>
            <person name="Barry K."/>
            <person name="Bills G."/>
            <person name="Bluhm B."/>
            <person name="Cannon C."/>
            <person name="Castanera R."/>
            <person name="Culley D."/>
            <person name="Daum C."/>
            <person name="Ezra D."/>
            <person name="Gonzalez J."/>
            <person name="Henrissat B."/>
            <person name="Kuo A."/>
            <person name="Liang C."/>
            <person name="Lipzen A."/>
            <person name="Lutzoni F."/>
            <person name="Magnuson J."/>
            <person name="Mondo S."/>
            <person name="Nolan M."/>
            <person name="Ohm R."/>
            <person name="Pangilinan J."/>
            <person name="Park H.-J."/>
            <person name="Ramirez L."/>
            <person name="Alfaro M."/>
            <person name="Sun H."/>
            <person name="Tritt A."/>
            <person name="Yoshinaga Y."/>
            <person name="Zwiers L.-H."/>
            <person name="Turgeon B."/>
            <person name="Goodwin S."/>
            <person name="Spatafora J."/>
            <person name="Crous P."/>
            <person name="Grigoriev I."/>
        </authorList>
    </citation>
    <scope>NUCLEOTIDE SEQUENCE</scope>
    <source>
        <strain evidence="3">CBS 269.34</strain>
    </source>
</reference>
<protein>
    <recommendedName>
        <fullName evidence="2">DUF6604 domain-containing protein</fullName>
    </recommendedName>
</protein>